<feature type="transmembrane region" description="Helical" evidence="9">
    <location>
        <begin position="103"/>
        <end position="124"/>
    </location>
</feature>
<evidence type="ECO:0000256" key="2">
    <source>
        <dbReference type="ARBA" id="ARBA00022606"/>
    </source>
</evidence>
<organism evidence="11">
    <name type="scientific">Acromyrmex echinatior</name>
    <name type="common">Panamanian leafcutter ant</name>
    <name type="synonym">Acromyrmex octospinosus echinatior</name>
    <dbReference type="NCBI Taxonomy" id="103372"/>
    <lineage>
        <taxon>Eukaryota</taxon>
        <taxon>Metazoa</taxon>
        <taxon>Ecdysozoa</taxon>
        <taxon>Arthropoda</taxon>
        <taxon>Hexapoda</taxon>
        <taxon>Insecta</taxon>
        <taxon>Pterygota</taxon>
        <taxon>Neoptera</taxon>
        <taxon>Endopterygota</taxon>
        <taxon>Hymenoptera</taxon>
        <taxon>Apocrita</taxon>
        <taxon>Aculeata</taxon>
        <taxon>Formicoidea</taxon>
        <taxon>Formicidae</taxon>
        <taxon>Myrmicinae</taxon>
        <taxon>Acromyrmex</taxon>
    </lineage>
</organism>
<dbReference type="AlphaFoldDB" id="F4WWN6"/>
<dbReference type="Pfam" id="PF02949">
    <property type="entry name" value="7tm_6"/>
    <property type="match status" value="1"/>
</dbReference>
<dbReference type="InParanoid" id="F4WWN6"/>
<name>F4WWN6_ACREC</name>
<evidence type="ECO:0000256" key="8">
    <source>
        <dbReference type="ARBA" id="ARBA00023224"/>
    </source>
</evidence>
<sequence>MAKDIYSMSISFLYIVTQFCYMFFFNYMGQQVIDYSNNIFKKTYNTRWYATPLNTQKCLIIITYRSMKTYTLTIRFGLFVPSLEGFASVNCTTYILRNVKNVILLYMLYCSLSAGHYHTLWYFILYADNNHRI</sequence>
<keyword evidence="11" id="KW-1185">Reference proteome</keyword>
<dbReference type="GO" id="GO:0016020">
    <property type="term" value="C:membrane"/>
    <property type="evidence" value="ECO:0007669"/>
    <property type="project" value="UniProtKB-SubCell"/>
</dbReference>
<proteinExistence type="predicted"/>
<keyword evidence="8" id="KW-0807">Transducer</keyword>
<dbReference type="GO" id="GO:0005549">
    <property type="term" value="F:odorant binding"/>
    <property type="evidence" value="ECO:0007669"/>
    <property type="project" value="InterPro"/>
</dbReference>
<evidence type="ECO:0000256" key="5">
    <source>
        <dbReference type="ARBA" id="ARBA00022989"/>
    </source>
</evidence>
<keyword evidence="5 9" id="KW-1133">Transmembrane helix</keyword>
<keyword evidence="4" id="KW-0552">Olfaction</keyword>
<feature type="transmembrane region" description="Helical" evidence="9">
    <location>
        <begin position="12"/>
        <end position="29"/>
    </location>
</feature>
<evidence type="ECO:0000256" key="1">
    <source>
        <dbReference type="ARBA" id="ARBA00004141"/>
    </source>
</evidence>
<gene>
    <name evidence="10" type="ORF">G5I_10353</name>
</gene>
<accession>F4WWN6</accession>
<evidence type="ECO:0000256" key="3">
    <source>
        <dbReference type="ARBA" id="ARBA00022692"/>
    </source>
</evidence>
<comment type="subcellular location">
    <subcellularLocation>
        <location evidence="1">Membrane</location>
        <topology evidence="1">Multi-pass membrane protein</topology>
    </subcellularLocation>
</comment>
<dbReference type="OrthoDB" id="7616982at2759"/>
<keyword evidence="7" id="KW-0675">Receptor</keyword>
<keyword evidence="3 9" id="KW-0812">Transmembrane</keyword>
<dbReference type="GO" id="GO:0007165">
    <property type="term" value="P:signal transduction"/>
    <property type="evidence" value="ECO:0007669"/>
    <property type="project" value="UniProtKB-KW"/>
</dbReference>
<evidence type="ECO:0000313" key="11">
    <source>
        <dbReference type="Proteomes" id="UP000007755"/>
    </source>
</evidence>
<evidence type="ECO:0000256" key="4">
    <source>
        <dbReference type="ARBA" id="ARBA00022725"/>
    </source>
</evidence>
<evidence type="ECO:0000256" key="9">
    <source>
        <dbReference type="SAM" id="Phobius"/>
    </source>
</evidence>
<reference evidence="10" key="1">
    <citation type="submission" date="2011-02" db="EMBL/GenBank/DDBJ databases">
        <title>The genome of the leaf-cutting ant Acromyrmex echinatior suggests key adaptations to social evolution and fungus farming.</title>
        <authorList>
            <person name="Nygaard S."/>
            <person name="Zhang G."/>
        </authorList>
    </citation>
    <scope>NUCLEOTIDE SEQUENCE</scope>
</reference>
<protein>
    <submittedName>
        <fullName evidence="10">Uncharacterized protein</fullName>
    </submittedName>
</protein>
<evidence type="ECO:0000313" key="10">
    <source>
        <dbReference type="EMBL" id="EGI61358.1"/>
    </source>
</evidence>
<dbReference type="InterPro" id="IPR004117">
    <property type="entry name" value="7tm6_olfct_rcpt"/>
</dbReference>
<evidence type="ECO:0000256" key="7">
    <source>
        <dbReference type="ARBA" id="ARBA00023170"/>
    </source>
</evidence>
<keyword evidence="2" id="KW-0716">Sensory transduction</keyword>
<keyword evidence="6 9" id="KW-0472">Membrane</keyword>
<dbReference type="EMBL" id="GL888412">
    <property type="protein sequence ID" value="EGI61358.1"/>
    <property type="molecule type" value="Genomic_DNA"/>
</dbReference>
<dbReference type="GO" id="GO:0004984">
    <property type="term" value="F:olfactory receptor activity"/>
    <property type="evidence" value="ECO:0007669"/>
    <property type="project" value="InterPro"/>
</dbReference>
<evidence type="ECO:0000256" key="6">
    <source>
        <dbReference type="ARBA" id="ARBA00023136"/>
    </source>
</evidence>
<dbReference type="Proteomes" id="UP000007755">
    <property type="component" value="Unassembled WGS sequence"/>
</dbReference>